<dbReference type="GO" id="GO:0046872">
    <property type="term" value="F:metal ion binding"/>
    <property type="evidence" value="ECO:0007669"/>
    <property type="project" value="UniProtKB-KW"/>
</dbReference>
<sequence length="256" mass="27360">MKSFTTLIKGARLIVEECMKVERGDTVVIITDSEHIQVAQALSGACWAVGTSPVIADITPQVTTNSISIQASMEPPANLAAAMVNSDVILITAVMEWANRFAHVDPVRQSCKRGARIASVEEGMGEWDLTLEDIFNTVKRTEKIIQAVEGAKKVRVTSPSGTDVAISVEGRPPLKIVPIKGKGVMMGPIPLWGEVAYASVEDKTEGRIVFDGIMLGVGVPGSLKNAIELTIKGGRAVEIKGREEAERLKAVIKGSD</sequence>
<name>A0A0F9BK75_9ZZZZ</name>
<organism evidence="2">
    <name type="scientific">marine sediment metagenome</name>
    <dbReference type="NCBI Taxonomy" id="412755"/>
    <lineage>
        <taxon>unclassified sequences</taxon>
        <taxon>metagenomes</taxon>
        <taxon>ecological metagenomes</taxon>
    </lineage>
</organism>
<dbReference type="PANTHER" id="PTHR34448:SF1">
    <property type="entry name" value="BLL6088 PROTEIN"/>
    <property type="match status" value="1"/>
</dbReference>
<dbReference type="PANTHER" id="PTHR34448">
    <property type="entry name" value="AMINOPEPTIDASE"/>
    <property type="match status" value="1"/>
</dbReference>
<reference evidence="2" key="1">
    <citation type="journal article" date="2015" name="Nature">
        <title>Complex archaea that bridge the gap between prokaryotes and eukaryotes.</title>
        <authorList>
            <person name="Spang A."/>
            <person name="Saw J.H."/>
            <person name="Jorgensen S.L."/>
            <person name="Zaremba-Niedzwiedzka K."/>
            <person name="Martijn J."/>
            <person name="Lind A.E."/>
            <person name="van Eijk R."/>
            <person name="Schleper C."/>
            <person name="Guy L."/>
            <person name="Ettema T.J."/>
        </authorList>
    </citation>
    <scope>NUCLEOTIDE SEQUENCE</scope>
</reference>
<dbReference type="EMBL" id="LAZR01051600">
    <property type="protein sequence ID" value="KKK84811.1"/>
    <property type="molecule type" value="Genomic_DNA"/>
</dbReference>
<gene>
    <name evidence="2" type="ORF">LCGC14_2779590</name>
</gene>
<protein>
    <recommendedName>
        <fullName evidence="3">Aminopeptidase</fullName>
    </recommendedName>
</protein>
<dbReference type="Pfam" id="PF26233">
    <property type="entry name" value="NicX"/>
    <property type="match status" value="1"/>
</dbReference>
<accession>A0A0F9BK75</accession>
<evidence type="ECO:0000256" key="1">
    <source>
        <dbReference type="ARBA" id="ARBA00022723"/>
    </source>
</evidence>
<dbReference type="AlphaFoldDB" id="A0A0F9BK75"/>
<dbReference type="InterPro" id="IPR035097">
    <property type="entry name" value="M29_N-terminal"/>
</dbReference>
<evidence type="ECO:0008006" key="3">
    <source>
        <dbReference type="Google" id="ProtNLM"/>
    </source>
</evidence>
<feature type="non-terminal residue" evidence="2">
    <location>
        <position position="256"/>
    </location>
</feature>
<dbReference type="SUPFAM" id="SSF144052">
    <property type="entry name" value="Thermophilic metalloprotease-like"/>
    <property type="match status" value="1"/>
</dbReference>
<dbReference type="InterPro" id="IPR052170">
    <property type="entry name" value="M29_Exopeptidase"/>
</dbReference>
<comment type="caution">
    <text evidence="2">The sequence shown here is derived from an EMBL/GenBank/DDBJ whole genome shotgun (WGS) entry which is preliminary data.</text>
</comment>
<dbReference type="InterPro" id="IPR058739">
    <property type="entry name" value="NicX"/>
</dbReference>
<proteinExistence type="predicted"/>
<dbReference type="Gene3D" id="3.40.1830.10">
    <property type="entry name" value="Thermophilic metalloprotease (M29)"/>
    <property type="match status" value="1"/>
</dbReference>
<keyword evidence="1" id="KW-0479">Metal-binding</keyword>
<evidence type="ECO:0000313" key="2">
    <source>
        <dbReference type="EMBL" id="KKK84811.1"/>
    </source>
</evidence>